<gene>
    <name evidence="2" type="ORF">GCM10023318_35360</name>
</gene>
<dbReference type="InterPro" id="IPR016032">
    <property type="entry name" value="Sig_transdc_resp-reg_C-effctor"/>
</dbReference>
<sequence length="858" mass="93948">MAAPTSEMVGRQTELDRLGELLRIGARMISVIGPGGIGKTRLAAEALRRARDTQHRPVYWARLAEWEVGRPATAHAAVLAPETTDVICPPTPDAVLNIFTSGEYPTERAVLVLDSCEHMLEAVGVMITELLAVAPDLTILATSREPIGWVDEYILMVPPLSPRRSLELLRQRAELVGVLIPDDPAQVAAAARICRRVDHNPLFIRLAAARLRHQPPVVVLRELTGDADDKRLRWTHGARVGAEPRHRGVYDVVAWSFALCSASEQLLLERLSVFATGYESDEEAPRTGIDLEAVIAVCGDERLPADDIEHLLERLTERSLLSVHLAPTTGSWYILESVHVFARQRLRRRDPDEADRLAAAHRRHFRDRVVGGQPLLRRRHDPSWMAWVRSAWNDIVLGIETGLADPGEARIGLETSTVLLAMWVPFVKGGSRALTRLTERALAATERDQDNRSLTDVAARLLCWSALWQGRVERADELLEDTVRTQLGRTVAEGWRASADGDLGLPAGVDWMCALGLLLIAQDPRAIAVAARARDKYAARGDETGAKHSGVMVAFCAALLGSREQALAYTQRHLITVGALGSAVPTAWAEIVRAIALAKHDGADAADVLATGVLSRYSGTNDVWTTSWAVGARILVAKSRLHDALTSEEASRAAAEIAFLIGGFQERSRAVGVVLDRVPLLASEIRDAADKARAVLGDRGYATAEQRTRQRGDRSTPWWCRSDPTGTQRAARTARVAETVAAEVVAAGPIHDGTAEVIHDGTVEPVGARYTDARWNQLSRAERDVAVFAAAGWPNSAIALERRSSIRTVDAQVASIRQKLMITSRTDIVGFVPAELGEQVRRESRRKPDRVGRRTRPR</sequence>
<dbReference type="PROSITE" id="PS50043">
    <property type="entry name" value="HTH_LUXR_2"/>
    <property type="match status" value="1"/>
</dbReference>
<dbReference type="SUPFAM" id="SSF46894">
    <property type="entry name" value="C-terminal effector domain of the bipartite response regulators"/>
    <property type="match status" value="1"/>
</dbReference>
<dbReference type="Pfam" id="PF00196">
    <property type="entry name" value="GerE"/>
    <property type="match status" value="1"/>
</dbReference>
<dbReference type="PANTHER" id="PTHR47691">
    <property type="entry name" value="REGULATOR-RELATED"/>
    <property type="match status" value="1"/>
</dbReference>
<dbReference type="InterPro" id="IPR000792">
    <property type="entry name" value="Tscrpt_reg_LuxR_C"/>
</dbReference>
<feature type="domain" description="HTH luxR-type" evidence="1">
    <location>
        <begin position="771"/>
        <end position="836"/>
    </location>
</feature>
<dbReference type="PANTHER" id="PTHR47691:SF3">
    <property type="entry name" value="HTH-TYPE TRANSCRIPTIONAL REGULATOR RV0890C-RELATED"/>
    <property type="match status" value="1"/>
</dbReference>
<dbReference type="Proteomes" id="UP001500603">
    <property type="component" value="Unassembled WGS sequence"/>
</dbReference>
<reference evidence="3" key="1">
    <citation type="journal article" date="2019" name="Int. J. Syst. Evol. Microbiol.">
        <title>The Global Catalogue of Microorganisms (GCM) 10K type strain sequencing project: providing services to taxonomists for standard genome sequencing and annotation.</title>
        <authorList>
            <consortium name="The Broad Institute Genomics Platform"/>
            <consortium name="The Broad Institute Genome Sequencing Center for Infectious Disease"/>
            <person name="Wu L."/>
            <person name="Ma J."/>
        </authorList>
    </citation>
    <scope>NUCLEOTIDE SEQUENCE [LARGE SCALE GENOMIC DNA]</scope>
    <source>
        <strain evidence="3">JCM 18298</strain>
    </source>
</reference>
<keyword evidence="3" id="KW-1185">Reference proteome</keyword>
<dbReference type="Gene3D" id="3.40.50.300">
    <property type="entry name" value="P-loop containing nucleotide triphosphate hydrolases"/>
    <property type="match status" value="1"/>
</dbReference>
<dbReference type="Gene3D" id="1.10.10.10">
    <property type="entry name" value="Winged helix-like DNA-binding domain superfamily/Winged helix DNA-binding domain"/>
    <property type="match status" value="1"/>
</dbReference>
<dbReference type="SMART" id="SM00421">
    <property type="entry name" value="HTH_LUXR"/>
    <property type="match status" value="1"/>
</dbReference>
<name>A0ABP9KHS3_9NOCA</name>
<comment type="caution">
    <text evidence="2">The sequence shown here is derived from an EMBL/GenBank/DDBJ whole genome shotgun (WGS) entry which is preliminary data.</text>
</comment>
<dbReference type="InterPro" id="IPR027417">
    <property type="entry name" value="P-loop_NTPase"/>
</dbReference>
<dbReference type="EMBL" id="BAABJM010000002">
    <property type="protein sequence ID" value="GAA5057166.1"/>
    <property type="molecule type" value="Genomic_DNA"/>
</dbReference>
<evidence type="ECO:0000313" key="2">
    <source>
        <dbReference type="EMBL" id="GAA5057166.1"/>
    </source>
</evidence>
<dbReference type="SUPFAM" id="SSF52540">
    <property type="entry name" value="P-loop containing nucleoside triphosphate hydrolases"/>
    <property type="match status" value="1"/>
</dbReference>
<proteinExistence type="predicted"/>
<organism evidence="2 3">
    <name type="scientific">Nocardia callitridis</name>
    <dbReference type="NCBI Taxonomy" id="648753"/>
    <lineage>
        <taxon>Bacteria</taxon>
        <taxon>Bacillati</taxon>
        <taxon>Actinomycetota</taxon>
        <taxon>Actinomycetes</taxon>
        <taxon>Mycobacteriales</taxon>
        <taxon>Nocardiaceae</taxon>
        <taxon>Nocardia</taxon>
    </lineage>
</organism>
<protein>
    <recommendedName>
        <fullName evidence="1">HTH luxR-type domain-containing protein</fullName>
    </recommendedName>
</protein>
<dbReference type="InterPro" id="IPR036388">
    <property type="entry name" value="WH-like_DNA-bd_sf"/>
</dbReference>
<evidence type="ECO:0000313" key="3">
    <source>
        <dbReference type="Proteomes" id="UP001500603"/>
    </source>
</evidence>
<evidence type="ECO:0000259" key="1">
    <source>
        <dbReference type="PROSITE" id="PS50043"/>
    </source>
</evidence>
<accession>A0ABP9KHS3</accession>